<evidence type="ECO:0000256" key="1">
    <source>
        <dbReference type="ARBA" id="ARBA00012156"/>
    </source>
</evidence>
<evidence type="ECO:0000256" key="2">
    <source>
        <dbReference type="ARBA" id="ARBA00022679"/>
    </source>
</evidence>
<dbReference type="EMBL" id="CP042912">
    <property type="protein sequence ID" value="QEG22382.1"/>
    <property type="molecule type" value="Genomic_DNA"/>
</dbReference>
<dbReference type="Pfam" id="PF00814">
    <property type="entry name" value="TsaD"/>
    <property type="match status" value="1"/>
</dbReference>
<comment type="catalytic activity">
    <reaction evidence="7">
        <text>L-threonylcarbamoyladenylate + adenosine(37) in tRNA = N(6)-L-threonylcarbamoyladenosine(37) in tRNA + AMP + H(+)</text>
        <dbReference type="Rhea" id="RHEA:37059"/>
        <dbReference type="Rhea" id="RHEA-COMP:10162"/>
        <dbReference type="Rhea" id="RHEA-COMP:10163"/>
        <dbReference type="ChEBI" id="CHEBI:15378"/>
        <dbReference type="ChEBI" id="CHEBI:73682"/>
        <dbReference type="ChEBI" id="CHEBI:74411"/>
        <dbReference type="ChEBI" id="CHEBI:74418"/>
        <dbReference type="ChEBI" id="CHEBI:456215"/>
        <dbReference type="EC" id="2.3.1.234"/>
    </reaction>
</comment>
<dbReference type="GO" id="GO:0046872">
    <property type="term" value="F:metal ion binding"/>
    <property type="evidence" value="ECO:0007669"/>
    <property type="project" value="UniProtKB-KW"/>
</dbReference>
<accession>A0A5B9PBT5</accession>
<dbReference type="InterPro" id="IPR043129">
    <property type="entry name" value="ATPase_NBD"/>
</dbReference>
<dbReference type="GO" id="GO:0061711">
    <property type="term" value="F:tRNA N(6)-L-threonylcarbamoyladenine synthase activity"/>
    <property type="evidence" value="ECO:0007669"/>
    <property type="project" value="UniProtKB-EC"/>
</dbReference>
<keyword evidence="2" id="KW-0808">Transferase</keyword>
<dbReference type="STRING" id="980251.GCA_001642875_00045"/>
<dbReference type="PRINTS" id="PR00789">
    <property type="entry name" value="OSIALOPTASE"/>
</dbReference>
<dbReference type="NCBIfam" id="TIGR03725">
    <property type="entry name" value="T6A_YeaZ"/>
    <property type="match status" value="1"/>
</dbReference>
<dbReference type="PANTHER" id="PTHR11735">
    <property type="entry name" value="TRNA N6-ADENOSINE THREONYLCARBAMOYLTRANSFERASE"/>
    <property type="match status" value="1"/>
</dbReference>
<dbReference type="Gene3D" id="3.30.420.40">
    <property type="match status" value="2"/>
</dbReference>
<dbReference type="GO" id="GO:0002949">
    <property type="term" value="P:tRNA threonylcarbamoyladenosine modification"/>
    <property type="evidence" value="ECO:0007669"/>
    <property type="project" value="InterPro"/>
</dbReference>
<evidence type="ECO:0000259" key="8">
    <source>
        <dbReference type="Pfam" id="PF00814"/>
    </source>
</evidence>
<dbReference type="InterPro" id="IPR017861">
    <property type="entry name" value="KAE1/TsaD"/>
</dbReference>
<dbReference type="Proteomes" id="UP000322214">
    <property type="component" value="Chromosome"/>
</dbReference>
<protein>
    <recommendedName>
        <fullName evidence="1">N(6)-L-threonylcarbamoyladenine synthase</fullName>
        <ecNumber evidence="1">2.3.1.234</ecNumber>
    </recommendedName>
</protein>
<dbReference type="SUPFAM" id="SSF53067">
    <property type="entry name" value="Actin-like ATPase domain"/>
    <property type="match status" value="2"/>
</dbReference>
<dbReference type="KEGG" id="mff:MFFC18_22620"/>
<keyword evidence="10" id="KW-1185">Reference proteome</keyword>
<keyword evidence="5" id="KW-0408">Iron</keyword>
<evidence type="ECO:0000313" key="9">
    <source>
        <dbReference type="EMBL" id="QEG22382.1"/>
    </source>
</evidence>
<dbReference type="InterPro" id="IPR022496">
    <property type="entry name" value="T6A_TsaB"/>
</dbReference>
<keyword evidence="3" id="KW-0819">tRNA processing</keyword>
<keyword evidence="4" id="KW-0479">Metal-binding</keyword>
<evidence type="ECO:0000313" key="10">
    <source>
        <dbReference type="Proteomes" id="UP000322214"/>
    </source>
</evidence>
<feature type="domain" description="Gcp-like" evidence="8">
    <location>
        <begin position="57"/>
        <end position="171"/>
    </location>
</feature>
<keyword evidence="6" id="KW-0012">Acyltransferase</keyword>
<evidence type="ECO:0000256" key="4">
    <source>
        <dbReference type="ARBA" id="ARBA00022723"/>
    </source>
</evidence>
<sequence>MAESNSKPSLLLSLATSEKNASVCITSGPEVISQIDSQQWISQSDKRSQIGKSTGFVSLIQDALQNANVDSTCLAAIAVTKGPGAFTGLRVGVVATKMLCYAWKLPVIVVNSLEVSADRLRRERELNIGTKIWAVSDAQRKQVFAAKFSVAEDGGLSVEVPQALYERQALIDMLEHGDHVTGSGAFSFSQQIASATGVELPDRTVASCDAVDVAALARVKLEKQDFDDLMSIEPVYFRPSAAEEVRLAKGAADDS</sequence>
<gene>
    <name evidence="9" type="primary">tsaB</name>
    <name evidence="9" type="ORF">MFFC18_22620</name>
</gene>
<evidence type="ECO:0000256" key="6">
    <source>
        <dbReference type="ARBA" id="ARBA00023315"/>
    </source>
</evidence>
<organism evidence="9 10">
    <name type="scientific">Mariniblastus fucicola</name>
    <dbReference type="NCBI Taxonomy" id="980251"/>
    <lineage>
        <taxon>Bacteria</taxon>
        <taxon>Pseudomonadati</taxon>
        <taxon>Planctomycetota</taxon>
        <taxon>Planctomycetia</taxon>
        <taxon>Pirellulales</taxon>
        <taxon>Pirellulaceae</taxon>
        <taxon>Mariniblastus</taxon>
    </lineage>
</organism>
<name>A0A5B9PBT5_9BACT</name>
<reference evidence="9 10" key="1">
    <citation type="submission" date="2019-08" db="EMBL/GenBank/DDBJ databases">
        <title>Deep-cultivation of Planctomycetes and their phenomic and genomic characterization uncovers novel biology.</title>
        <authorList>
            <person name="Wiegand S."/>
            <person name="Jogler M."/>
            <person name="Boedeker C."/>
            <person name="Pinto D."/>
            <person name="Vollmers J."/>
            <person name="Rivas-Marin E."/>
            <person name="Kohn T."/>
            <person name="Peeters S.H."/>
            <person name="Heuer A."/>
            <person name="Rast P."/>
            <person name="Oberbeckmann S."/>
            <person name="Bunk B."/>
            <person name="Jeske O."/>
            <person name="Meyerdierks A."/>
            <person name="Storesund J.E."/>
            <person name="Kallscheuer N."/>
            <person name="Luecker S."/>
            <person name="Lage O.M."/>
            <person name="Pohl T."/>
            <person name="Merkel B.J."/>
            <person name="Hornburger P."/>
            <person name="Mueller R.-W."/>
            <person name="Bruemmer F."/>
            <person name="Labrenz M."/>
            <person name="Spormann A.M."/>
            <person name="Op den Camp H."/>
            <person name="Overmann J."/>
            <person name="Amann R."/>
            <person name="Jetten M.S.M."/>
            <person name="Mascher T."/>
            <person name="Medema M.H."/>
            <person name="Devos D.P."/>
            <person name="Kaster A.-K."/>
            <person name="Ovreas L."/>
            <person name="Rohde M."/>
            <person name="Galperin M.Y."/>
            <person name="Jogler C."/>
        </authorList>
    </citation>
    <scope>NUCLEOTIDE SEQUENCE [LARGE SCALE GENOMIC DNA]</scope>
    <source>
        <strain evidence="9 10">FC18</strain>
    </source>
</reference>
<evidence type="ECO:0000256" key="5">
    <source>
        <dbReference type="ARBA" id="ARBA00023004"/>
    </source>
</evidence>
<proteinExistence type="predicted"/>
<dbReference type="GO" id="GO:0005829">
    <property type="term" value="C:cytosol"/>
    <property type="evidence" value="ECO:0007669"/>
    <property type="project" value="TreeGrafter"/>
</dbReference>
<dbReference type="AlphaFoldDB" id="A0A5B9PBT5"/>
<evidence type="ECO:0000256" key="7">
    <source>
        <dbReference type="ARBA" id="ARBA00048117"/>
    </source>
</evidence>
<evidence type="ECO:0000256" key="3">
    <source>
        <dbReference type="ARBA" id="ARBA00022694"/>
    </source>
</evidence>
<dbReference type="EC" id="2.3.1.234" evidence="1"/>
<dbReference type="InterPro" id="IPR000905">
    <property type="entry name" value="Gcp-like_dom"/>
</dbReference>
<dbReference type="PANTHER" id="PTHR11735:SF11">
    <property type="entry name" value="TRNA THREONYLCARBAMOYLADENOSINE BIOSYNTHESIS PROTEIN TSAB"/>
    <property type="match status" value="1"/>
</dbReference>